<protein>
    <submittedName>
        <fullName evidence="1">Uncharacterized protein</fullName>
    </submittedName>
</protein>
<name>A0A4Y2FX98_ARAVE</name>
<keyword evidence="5" id="KW-1185">Reference proteome</keyword>
<evidence type="ECO:0000313" key="3">
    <source>
        <dbReference type="EMBL" id="GBM45205.1"/>
    </source>
</evidence>
<dbReference type="EMBL" id="BGPR01252009">
    <property type="protein sequence ID" value="GBM45018.1"/>
    <property type="molecule type" value="Genomic_DNA"/>
</dbReference>
<dbReference type="EMBL" id="BGPR01252105">
    <property type="protein sequence ID" value="GBM45338.1"/>
    <property type="molecule type" value="Genomic_DNA"/>
</dbReference>
<gene>
    <name evidence="4" type="ORF">AVEN_173959_1</name>
    <name evidence="2" type="ORF">AVEN_21053_1</name>
    <name evidence="1" type="ORF">AVEN_223247_1</name>
    <name evidence="3" type="ORF">AVEN_58369_1</name>
</gene>
<dbReference type="EMBL" id="BGPR01252063">
    <property type="protein sequence ID" value="GBM45205.1"/>
    <property type="molecule type" value="Genomic_DNA"/>
</dbReference>
<reference evidence="1 5" key="1">
    <citation type="journal article" date="2019" name="Sci. Rep.">
        <title>Orb-weaving spider Araneus ventricosus genome elucidates the spidroin gene catalogue.</title>
        <authorList>
            <person name="Kono N."/>
            <person name="Nakamura H."/>
            <person name="Ohtoshi R."/>
            <person name="Moran D.A.P."/>
            <person name="Shinohara A."/>
            <person name="Yoshida Y."/>
            <person name="Fujiwara M."/>
            <person name="Mori M."/>
            <person name="Tomita M."/>
            <person name="Arakawa K."/>
        </authorList>
    </citation>
    <scope>NUCLEOTIDE SEQUENCE [LARGE SCALE GENOMIC DNA]</scope>
</reference>
<organism evidence="1 5">
    <name type="scientific">Araneus ventricosus</name>
    <name type="common">Orbweaver spider</name>
    <name type="synonym">Epeira ventricosa</name>
    <dbReference type="NCBI Taxonomy" id="182803"/>
    <lineage>
        <taxon>Eukaryota</taxon>
        <taxon>Metazoa</taxon>
        <taxon>Ecdysozoa</taxon>
        <taxon>Arthropoda</taxon>
        <taxon>Chelicerata</taxon>
        <taxon>Arachnida</taxon>
        <taxon>Araneae</taxon>
        <taxon>Araneomorphae</taxon>
        <taxon>Entelegynae</taxon>
        <taxon>Araneoidea</taxon>
        <taxon>Araneidae</taxon>
        <taxon>Araneus</taxon>
    </lineage>
</organism>
<dbReference type="EMBL" id="BGPR01252041">
    <property type="protein sequence ID" value="GBM45126.1"/>
    <property type="molecule type" value="Genomic_DNA"/>
</dbReference>
<proteinExistence type="predicted"/>
<evidence type="ECO:0000313" key="1">
    <source>
        <dbReference type="EMBL" id="GBM45018.1"/>
    </source>
</evidence>
<evidence type="ECO:0000313" key="4">
    <source>
        <dbReference type="EMBL" id="GBM45338.1"/>
    </source>
</evidence>
<comment type="caution">
    <text evidence="1">The sequence shown here is derived from an EMBL/GenBank/DDBJ whole genome shotgun (WGS) entry which is preliminary data.</text>
</comment>
<sequence length="181" mass="20975">MAQDLSLAPLKQTERLSDANILLIIGHSSRHEEITGNLCHDNSQRYPLSYLRRGKETHPKGKRRFSSKYLACESGQMILWKDIDWIFLYTLRCGCNNSGIWQIFKEPSPEIKGGAFPKNKEELSSVIKGNFFCPLYLINGLFMYVLPKFCKKFRFPCLQCISMVFIFLFAIDCSEILFKKN</sequence>
<dbReference type="Proteomes" id="UP000499080">
    <property type="component" value="Unassembled WGS sequence"/>
</dbReference>
<dbReference type="AlphaFoldDB" id="A0A4Y2FX98"/>
<evidence type="ECO:0000313" key="5">
    <source>
        <dbReference type="Proteomes" id="UP000499080"/>
    </source>
</evidence>
<accession>A0A4Y2FX98</accession>
<evidence type="ECO:0000313" key="2">
    <source>
        <dbReference type="EMBL" id="GBM45126.1"/>
    </source>
</evidence>